<accession>A0A9W3DRW6</accession>
<dbReference type="AlphaFoldDB" id="A0A9W3DRW6"/>
<evidence type="ECO:0000256" key="2">
    <source>
        <dbReference type="SAM" id="MobiDB-lite"/>
    </source>
</evidence>
<dbReference type="Proteomes" id="UP000504610">
    <property type="component" value="Chromosome 5"/>
</dbReference>
<dbReference type="RefSeq" id="XP_056866323.1">
    <property type="nucleotide sequence ID" value="XM_057010343.1"/>
</dbReference>
<dbReference type="GeneID" id="130512396"/>
<protein>
    <submittedName>
        <fullName evidence="4">Uncharacterized protein LOC130512396</fullName>
    </submittedName>
</protein>
<dbReference type="OrthoDB" id="1134337at2759"/>
<reference evidence="4" key="2">
    <citation type="submission" date="2025-08" db="UniProtKB">
        <authorList>
            <consortium name="RefSeq"/>
        </authorList>
    </citation>
    <scope>IDENTIFICATION</scope>
    <source>
        <tissue evidence="4">Leaf</tissue>
    </source>
</reference>
<organism evidence="3 4">
    <name type="scientific">Raphanus sativus</name>
    <name type="common">Radish</name>
    <name type="synonym">Raphanus raphanistrum var. sativus</name>
    <dbReference type="NCBI Taxonomy" id="3726"/>
    <lineage>
        <taxon>Eukaryota</taxon>
        <taxon>Viridiplantae</taxon>
        <taxon>Streptophyta</taxon>
        <taxon>Embryophyta</taxon>
        <taxon>Tracheophyta</taxon>
        <taxon>Spermatophyta</taxon>
        <taxon>Magnoliopsida</taxon>
        <taxon>eudicotyledons</taxon>
        <taxon>Gunneridae</taxon>
        <taxon>Pentapetalae</taxon>
        <taxon>rosids</taxon>
        <taxon>malvids</taxon>
        <taxon>Brassicales</taxon>
        <taxon>Brassicaceae</taxon>
        <taxon>Brassiceae</taxon>
        <taxon>Raphanus</taxon>
    </lineage>
</organism>
<evidence type="ECO:0000313" key="3">
    <source>
        <dbReference type="Proteomes" id="UP000504610"/>
    </source>
</evidence>
<feature type="region of interest" description="Disordered" evidence="2">
    <location>
        <begin position="254"/>
        <end position="317"/>
    </location>
</feature>
<gene>
    <name evidence="4" type="primary">LOC130512396</name>
</gene>
<feature type="compositionally biased region" description="Polar residues" evidence="2">
    <location>
        <begin position="258"/>
        <end position="268"/>
    </location>
</feature>
<keyword evidence="1" id="KW-0175">Coiled coil</keyword>
<evidence type="ECO:0000313" key="4">
    <source>
        <dbReference type="RefSeq" id="XP_056866323.1"/>
    </source>
</evidence>
<name>A0A9W3DRW6_RAPSA</name>
<keyword evidence="3" id="KW-1185">Reference proteome</keyword>
<sequence>MDEKLSGIYIFHEESLNDFKWRLDSIYDPLDNKITWLTTCMEELKEDIATMEEQKAKEAAAWKSWKLTTSTDDPWMPSVNKEHYALIDINTKKLIDNRFAALEDKLHSFEERIGSSYYTMSNDLDALATRMDALQQEMDTIQRQLDFQEETSPSNDMMTQPSIDIQKATAPVISTSVDSNINPSIDDKHPSQSISIKDEIFSSIKMDNQWEEESLKKKLDEFYCTLDNNINWITKRSELMQKELDILREKEEYRQKKSLSNDTENTTLIDMKQQHNKRSSELKRRRKPSWKDGFTDTPADTVTQPGEATYTKEEVDK</sequence>
<dbReference type="KEGG" id="rsz:130512396"/>
<reference evidence="3" key="1">
    <citation type="journal article" date="2019" name="Database">
        <title>The radish genome database (RadishGD): an integrated information resource for radish genomics.</title>
        <authorList>
            <person name="Yu H.J."/>
            <person name="Baek S."/>
            <person name="Lee Y.J."/>
            <person name="Cho A."/>
            <person name="Mun J.H."/>
        </authorList>
    </citation>
    <scope>NUCLEOTIDE SEQUENCE [LARGE SCALE GENOMIC DNA]</scope>
    <source>
        <strain evidence="3">cv. WK10039</strain>
    </source>
</reference>
<evidence type="ECO:0000256" key="1">
    <source>
        <dbReference type="SAM" id="Coils"/>
    </source>
</evidence>
<proteinExistence type="predicted"/>
<feature type="coiled-coil region" evidence="1">
    <location>
        <begin position="92"/>
        <end position="151"/>
    </location>
</feature>